<name>A0A4C1ZL24_EUMVA</name>
<organism evidence="1 2">
    <name type="scientific">Eumeta variegata</name>
    <name type="common">Bagworm moth</name>
    <name type="synonym">Eumeta japonica</name>
    <dbReference type="NCBI Taxonomy" id="151549"/>
    <lineage>
        <taxon>Eukaryota</taxon>
        <taxon>Metazoa</taxon>
        <taxon>Ecdysozoa</taxon>
        <taxon>Arthropoda</taxon>
        <taxon>Hexapoda</taxon>
        <taxon>Insecta</taxon>
        <taxon>Pterygota</taxon>
        <taxon>Neoptera</taxon>
        <taxon>Endopterygota</taxon>
        <taxon>Lepidoptera</taxon>
        <taxon>Glossata</taxon>
        <taxon>Ditrysia</taxon>
        <taxon>Tineoidea</taxon>
        <taxon>Psychidae</taxon>
        <taxon>Oiketicinae</taxon>
        <taxon>Eumeta</taxon>
    </lineage>
</organism>
<evidence type="ECO:0000313" key="1">
    <source>
        <dbReference type="EMBL" id="GBP88012.1"/>
    </source>
</evidence>
<evidence type="ECO:0000313" key="2">
    <source>
        <dbReference type="Proteomes" id="UP000299102"/>
    </source>
</evidence>
<sequence length="109" mass="11825">MDKDTSHPKRIGAVKGPMVTLSMNQLKALFNQFLSKKGIAIPVNSFKVTSKPFVLAINDKNFPAFNGKISRAAIDVARSTAATPPVTNTWFRKTLLRVETGTGQGGYSN</sequence>
<dbReference type="AlphaFoldDB" id="A0A4C1ZL24"/>
<protein>
    <submittedName>
        <fullName evidence="1">Uncharacterized protein</fullName>
    </submittedName>
</protein>
<comment type="caution">
    <text evidence="1">The sequence shown here is derived from an EMBL/GenBank/DDBJ whole genome shotgun (WGS) entry which is preliminary data.</text>
</comment>
<proteinExistence type="predicted"/>
<accession>A0A4C1ZL24</accession>
<keyword evidence="2" id="KW-1185">Reference proteome</keyword>
<reference evidence="1 2" key="1">
    <citation type="journal article" date="2019" name="Commun. Biol.">
        <title>The bagworm genome reveals a unique fibroin gene that provides high tensile strength.</title>
        <authorList>
            <person name="Kono N."/>
            <person name="Nakamura H."/>
            <person name="Ohtoshi R."/>
            <person name="Tomita M."/>
            <person name="Numata K."/>
            <person name="Arakawa K."/>
        </authorList>
    </citation>
    <scope>NUCLEOTIDE SEQUENCE [LARGE SCALE GENOMIC DNA]</scope>
</reference>
<dbReference type="Proteomes" id="UP000299102">
    <property type="component" value="Unassembled WGS sequence"/>
</dbReference>
<dbReference type="EMBL" id="BGZK01001900">
    <property type="protein sequence ID" value="GBP88012.1"/>
    <property type="molecule type" value="Genomic_DNA"/>
</dbReference>
<gene>
    <name evidence="1" type="ORF">EVAR_60017_1</name>
</gene>